<dbReference type="GeneID" id="98145570"/>
<sequence length="120" mass="13051">MAAPSNADRIIVGLDYGTTGTAVAFSKPNRRGYKVPRIYKAWTSRGGCCKVPSVIAYEEENNFPRAWGFKVPADSVDCAWTKLLLDGDSPLTEHDDDAISDAWSHDIRTESGGGYRPGAL</sequence>
<dbReference type="EMBL" id="JBFXLQ010000075">
    <property type="protein sequence ID" value="KAL2861098.1"/>
    <property type="molecule type" value="Genomic_DNA"/>
</dbReference>
<reference evidence="1 2" key="1">
    <citation type="submission" date="2024-07" db="EMBL/GenBank/DDBJ databases">
        <title>Section-level genome sequencing and comparative genomics of Aspergillus sections Usti and Cavernicolus.</title>
        <authorList>
            <consortium name="Lawrence Berkeley National Laboratory"/>
            <person name="Nybo J.L."/>
            <person name="Vesth T.C."/>
            <person name="Theobald S."/>
            <person name="Frisvad J.C."/>
            <person name="Larsen T.O."/>
            <person name="Kjaerboelling I."/>
            <person name="Rothschild-Mancinelli K."/>
            <person name="Lyhne E.K."/>
            <person name="Kogle M.E."/>
            <person name="Barry K."/>
            <person name="Clum A."/>
            <person name="Na H."/>
            <person name="Ledsgaard L."/>
            <person name="Lin J."/>
            <person name="Lipzen A."/>
            <person name="Kuo A."/>
            <person name="Riley R."/>
            <person name="Mondo S."/>
            <person name="Labutti K."/>
            <person name="Haridas S."/>
            <person name="Pangalinan J."/>
            <person name="Salamov A.A."/>
            <person name="Simmons B.A."/>
            <person name="Magnuson J.K."/>
            <person name="Chen J."/>
            <person name="Drula E."/>
            <person name="Henrissat B."/>
            <person name="Wiebenga A."/>
            <person name="Lubbers R.J."/>
            <person name="Gomes A.C."/>
            <person name="Macurrencykelacurrency M.R."/>
            <person name="Stajich J."/>
            <person name="Grigoriev I.V."/>
            <person name="Mortensen U.H."/>
            <person name="De Vries R.P."/>
            <person name="Baker S.E."/>
            <person name="Andersen M.R."/>
        </authorList>
    </citation>
    <scope>NUCLEOTIDE SEQUENCE [LARGE SCALE GENOMIC DNA]</scope>
    <source>
        <strain evidence="1 2">CBS 449.75</strain>
    </source>
</reference>
<evidence type="ECO:0008006" key="3">
    <source>
        <dbReference type="Google" id="ProtNLM"/>
    </source>
</evidence>
<proteinExistence type="predicted"/>
<accession>A0ABR4L992</accession>
<evidence type="ECO:0000313" key="2">
    <source>
        <dbReference type="Proteomes" id="UP001610432"/>
    </source>
</evidence>
<protein>
    <recommendedName>
        <fullName evidence="3">Actin-like ATPase domain-containing protein</fullName>
    </recommendedName>
</protein>
<gene>
    <name evidence="1" type="ORF">BJX67DRAFT_367238</name>
</gene>
<dbReference type="InterPro" id="IPR043129">
    <property type="entry name" value="ATPase_NBD"/>
</dbReference>
<dbReference type="Gene3D" id="3.30.420.40">
    <property type="match status" value="1"/>
</dbReference>
<keyword evidence="2" id="KW-1185">Reference proteome</keyword>
<dbReference type="Proteomes" id="UP001610432">
    <property type="component" value="Unassembled WGS sequence"/>
</dbReference>
<evidence type="ECO:0000313" key="1">
    <source>
        <dbReference type="EMBL" id="KAL2861098.1"/>
    </source>
</evidence>
<name>A0ABR4L992_9EURO</name>
<comment type="caution">
    <text evidence="1">The sequence shown here is derived from an EMBL/GenBank/DDBJ whole genome shotgun (WGS) entry which is preliminary data.</text>
</comment>
<dbReference type="SUPFAM" id="SSF53067">
    <property type="entry name" value="Actin-like ATPase domain"/>
    <property type="match status" value="1"/>
</dbReference>
<organism evidence="1 2">
    <name type="scientific">Aspergillus lucknowensis</name>
    <dbReference type="NCBI Taxonomy" id="176173"/>
    <lineage>
        <taxon>Eukaryota</taxon>
        <taxon>Fungi</taxon>
        <taxon>Dikarya</taxon>
        <taxon>Ascomycota</taxon>
        <taxon>Pezizomycotina</taxon>
        <taxon>Eurotiomycetes</taxon>
        <taxon>Eurotiomycetidae</taxon>
        <taxon>Eurotiales</taxon>
        <taxon>Aspergillaceae</taxon>
        <taxon>Aspergillus</taxon>
        <taxon>Aspergillus subgen. Nidulantes</taxon>
    </lineage>
</organism>
<dbReference type="RefSeq" id="XP_070880992.1">
    <property type="nucleotide sequence ID" value="XM_071030498.1"/>
</dbReference>